<protein>
    <submittedName>
        <fullName evidence="1">Phage tail protein</fullName>
    </submittedName>
</protein>
<keyword evidence="2" id="KW-1185">Reference proteome</keyword>
<dbReference type="OrthoDB" id="370073at2"/>
<dbReference type="Proteomes" id="UP000030512">
    <property type="component" value="Chromosome"/>
</dbReference>
<dbReference type="RefSeq" id="WP_062328087.1">
    <property type="nucleotide sequence ID" value="NZ_CP014476.1"/>
</dbReference>
<evidence type="ECO:0000313" key="1">
    <source>
        <dbReference type="EMBL" id="AMK76238.1"/>
    </source>
</evidence>
<dbReference type="InterPro" id="IPR006521">
    <property type="entry name" value="Tail_protein_I"/>
</dbReference>
<organism evidence="1 2">
    <name type="scientific">Methylomonas denitrificans</name>
    <dbReference type="NCBI Taxonomy" id="1538553"/>
    <lineage>
        <taxon>Bacteria</taxon>
        <taxon>Pseudomonadati</taxon>
        <taxon>Pseudomonadota</taxon>
        <taxon>Gammaproteobacteria</taxon>
        <taxon>Methylococcales</taxon>
        <taxon>Methylococcaceae</taxon>
        <taxon>Methylomonas</taxon>
    </lineage>
</organism>
<sequence>MDVNNTPYFLLRGQADFEQGSSHLSWNTGLQALTLAQNQVLRLPASDSATALPVWQNSSPLALDSFNQIGRLSADVTRVEFNSGRGYLTLQDSELQEVVAPQGRFTDMAFAAVATSGMPGFGQPAGDGRLALPFSDGVNQHGLLLFHLARRWQTFFAWGNAEGENATSQMPLRACVDAEQRIWLISATGLMLCTGEPLPLPYTPQPVRFEPEQANPHPLNRIWQQALPDGLQALALCCDLQQLYILCHDGAGGQVILTRPLSTLPDAPFKSYACPPELPFAIDLALAADSALPDSGRLAALVPRAADDANFTQRDCPVLTLHWDSESNIGQANLLHERYPLLSQAVPRFVSSADGQLRYQADADPDFPEIVPRPRELHALRRPQFYLEGTALLHELDSGQVDTQWHRLYLDACIPPGCDIQIAVRVFASRQAVRPKPIDQPAPLWNPLPSELPFAASLAGQQTGTSGLFEILLQQPSGRVRQLRGRYLQVQLTLRGDGRQSPALHAIRVYYPRFSYQEAYFPEFYRQELSYDSAQAAGPGNGADVRERLLAAFEGVLTPVEGRIAASEQLLAPEATPAANLPWLAEAVGGRLPSHWPEGRQRRWLRDLTLIQQYKGTLAALNLALDIVSDGGVQRGEIVVLENFRLRRTMATILGIDMDDGDHPLTLGTGMSGNSIVGDSLILSESDARQFLALFAPELATADEAAQVKAFFEDYAHQVSILLHGRAVSLRTAVEDILTEQLPAHLQYRIIETEHPFVLGIAPLLGMDTFVETAPPFRRVTLDDTYLGREGILKNPAAFSPEDINAQA</sequence>
<name>A0A126T2D0_9GAMM</name>
<dbReference type="EMBL" id="CP014476">
    <property type="protein sequence ID" value="AMK76238.1"/>
    <property type="molecule type" value="Genomic_DNA"/>
</dbReference>
<reference evidence="1 2" key="1">
    <citation type="journal article" date="2015" name="Environ. Microbiol.">
        <title>Methane oxidation coupled to nitrate reduction under hypoxia by the Gammaproteobacterium Methylomonas denitrificans, sp. nov. type strain FJG1.</title>
        <authorList>
            <person name="Kits K.D."/>
            <person name="Klotz M.G."/>
            <person name="Stein L.Y."/>
        </authorList>
    </citation>
    <scope>NUCLEOTIDE SEQUENCE [LARGE SCALE GENOMIC DNA]</scope>
    <source>
        <strain evidence="1 2">FJG1</strain>
    </source>
</reference>
<evidence type="ECO:0000313" key="2">
    <source>
        <dbReference type="Proteomes" id="UP000030512"/>
    </source>
</evidence>
<accession>A0A126T2D0</accession>
<dbReference type="Pfam" id="PF09684">
    <property type="entry name" value="Tail_P2_I"/>
    <property type="match status" value="1"/>
</dbReference>
<proteinExistence type="predicted"/>
<dbReference type="KEGG" id="mdn:JT25_006990"/>
<dbReference type="AlphaFoldDB" id="A0A126T2D0"/>
<dbReference type="STRING" id="1538553.JT25_006990"/>
<gene>
    <name evidence="1" type="ORF">JT25_006990</name>
</gene>